<dbReference type="GO" id="GO:0016829">
    <property type="term" value="F:lyase activity"/>
    <property type="evidence" value="ECO:0007669"/>
    <property type="project" value="UniProtKB-ARBA"/>
</dbReference>
<evidence type="ECO:0000256" key="2">
    <source>
        <dbReference type="ARBA" id="ARBA00008639"/>
    </source>
</evidence>
<evidence type="ECO:0000256" key="3">
    <source>
        <dbReference type="ARBA" id="ARBA00022898"/>
    </source>
</evidence>
<proteinExistence type="inferred from homology"/>
<comment type="similarity">
    <text evidence="2">Belongs to the ACC deaminase/D-cysteine desulfhydrase family.</text>
</comment>
<keyword evidence="5" id="KW-1185">Reference proteome</keyword>
<keyword evidence="3" id="KW-0663">Pyridoxal phosphate</keyword>
<dbReference type="AlphaFoldDB" id="A0A4R9GQ44"/>
<comment type="caution">
    <text evidence="4">The sequence shown here is derived from an EMBL/GenBank/DDBJ whole genome shotgun (WGS) entry which is preliminary data.</text>
</comment>
<protein>
    <submittedName>
        <fullName evidence="4">1-aminocyclopropane-1-carboxylate deaminase</fullName>
    </submittedName>
</protein>
<comment type="cofactor">
    <cofactor evidence="1">
        <name>pyridoxal 5'-phosphate</name>
        <dbReference type="ChEBI" id="CHEBI:597326"/>
    </cofactor>
</comment>
<evidence type="ECO:0000256" key="1">
    <source>
        <dbReference type="ARBA" id="ARBA00001933"/>
    </source>
</evidence>
<name>A0A4R9GQ44_9LEPT</name>
<dbReference type="Proteomes" id="UP000297855">
    <property type="component" value="Unassembled WGS sequence"/>
</dbReference>
<dbReference type="Gene3D" id="3.40.50.1100">
    <property type="match status" value="1"/>
</dbReference>
<dbReference type="RefSeq" id="WP_135812912.1">
    <property type="nucleotide sequence ID" value="NZ_RQEV01000008.1"/>
</dbReference>
<gene>
    <name evidence="4" type="ORF">EHO61_06965</name>
</gene>
<reference evidence="4" key="1">
    <citation type="journal article" date="2019" name="PLoS Negl. Trop. Dis.">
        <title>Revisiting the worldwide diversity of Leptospira species in the environment.</title>
        <authorList>
            <person name="Vincent A.T."/>
            <person name="Schiettekatte O."/>
            <person name="Bourhy P."/>
            <person name="Veyrier F.J."/>
            <person name="Picardeau M."/>
        </authorList>
    </citation>
    <scope>NUCLEOTIDE SEQUENCE [LARGE SCALE GENOMIC DNA]</scope>
    <source>
        <strain evidence="4">SCS5</strain>
    </source>
</reference>
<sequence>MEGKRSPFDFFTPIHPILKVGGSEIFVKREDRIFFSQGTKIRKLKGIYEFLKSISDSRSRFRAVLRGNLHSNAILSGVLFFHWMGIPVKVEAYSRNPKLESPASILARRFSEIFLFSGRREWEEQTVRIPDFDFSGESVGLFMRENSDTEISSGFWDIRMPEYLFCSPSFQGLSSLWDEIDPREYDWLVLDVGSGLTWLSALGWNRIPVLGISLGLTFPRMKDWILRNAKKIGFPESDLRWSSLFDPRSQFEEKSFAFRSGKKWKSVAEEFSTRTGIFIEPIYAAKSLFVLEELVKAGKLKGRILYVYQGGILQSLSIGEG</sequence>
<dbReference type="OrthoDB" id="346024at2"/>
<evidence type="ECO:0000313" key="5">
    <source>
        <dbReference type="Proteomes" id="UP000297855"/>
    </source>
</evidence>
<dbReference type="PIRSF" id="PIRSF006278">
    <property type="entry name" value="ACCD_DCysDesulf"/>
    <property type="match status" value="1"/>
</dbReference>
<dbReference type="InterPro" id="IPR036052">
    <property type="entry name" value="TrpB-like_PALP_sf"/>
</dbReference>
<dbReference type="InterPro" id="IPR027278">
    <property type="entry name" value="ACCD_DCysDesulf"/>
</dbReference>
<organism evidence="4 5">
    <name type="scientific">Leptospira fluminis</name>
    <dbReference type="NCBI Taxonomy" id="2484979"/>
    <lineage>
        <taxon>Bacteria</taxon>
        <taxon>Pseudomonadati</taxon>
        <taxon>Spirochaetota</taxon>
        <taxon>Spirochaetia</taxon>
        <taxon>Leptospirales</taxon>
        <taxon>Leptospiraceae</taxon>
        <taxon>Leptospira</taxon>
    </lineage>
</organism>
<dbReference type="EMBL" id="RQEV01000008">
    <property type="protein sequence ID" value="TGK19208.1"/>
    <property type="molecule type" value="Genomic_DNA"/>
</dbReference>
<dbReference type="SUPFAM" id="SSF53686">
    <property type="entry name" value="Tryptophan synthase beta subunit-like PLP-dependent enzymes"/>
    <property type="match status" value="1"/>
</dbReference>
<accession>A0A4R9GQ44</accession>
<evidence type="ECO:0000313" key="4">
    <source>
        <dbReference type="EMBL" id="TGK19208.1"/>
    </source>
</evidence>